<dbReference type="OrthoDB" id="3257768at2759"/>
<sequence>MMLTMGMDFEIQKRRLKLDIDALGLHATDDQKRKIQIRATTLQRKIFSWMDVQQLYMPSARIAQLEAQERSDHDVEEKVEDIELWLPSVLPKKHSCDIRL</sequence>
<name>B0E394_LACBS</name>
<evidence type="ECO:0000313" key="1">
    <source>
        <dbReference type="EMBL" id="EDQ98689.1"/>
    </source>
</evidence>
<dbReference type="EMBL" id="DS547214">
    <property type="protein sequence ID" value="EDQ98689.1"/>
    <property type="molecule type" value="Genomic_DNA"/>
</dbReference>
<keyword evidence="2" id="KW-1185">Reference proteome</keyword>
<dbReference type="KEGG" id="lbc:LACBIDRAFT_297433"/>
<dbReference type="RefSeq" id="XP_001890663.1">
    <property type="nucleotide sequence ID" value="XM_001890628.1"/>
</dbReference>
<proteinExistence type="predicted"/>
<dbReference type="AlphaFoldDB" id="B0E394"/>
<gene>
    <name evidence="1" type="ORF">LACBIDRAFT_297433</name>
</gene>
<reference evidence="1 2" key="1">
    <citation type="journal article" date="2008" name="Nature">
        <title>The genome of Laccaria bicolor provides insights into mycorrhizal symbiosis.</title>
        <authorList>
            <person name="Martin F."/>
            <person name="Aerts A."/>
            <person name="Ahren D."/>
            <person name="Brun A."/>
            <person name="Danchin E.G.J."/>
            <person name="Duchaussoy F."/>
            <person name="Gibon J."/>
            <person name="Kohler A."/>
            <person name="Lindquist E."/>
            <person name="Pereda V."/>
            <person name="Salamov A."/>
            <person name="Shapiro H.J."/>
            <person name="Wuyts J."/>
            <person name="Blaudez D."/>
            <person name="Buee M."/>
            <person name="Brokstein P."/>
            <person name="Canbaeck B."/>
            <person name="Cohen D."/>
            <person name="Courty P.E."/>
            <person name="Coutinho P.M."/>
            <person name="Delaruelle C."/>
            <person name="Detter J.C."/>
            <person name="Deveau A."/>
            <person name="DiFazio S."/>
            <person name="Duplessis S."/>
            <person name="Fraissinet-Tachet L."/>
            <person name="Lucic E."/>
            <person name="Frey-Klett P."/>
            <person name="Fourrey C."/>
            <person name="Feussner I."/>
            <person name="Gay G."/>
            <person name="Grimwood J."/>
            <person name="Hoegger P.J."/>
            <person name="Jain P."/>
            <person name="Kilaru S."/>
            <person name="Labbe J."/>
            <person name="Lin Y.C."/>
            <person name="Legue V."/>
            <person name="Le Tacon F."/>
            <person name="Marmeisse R."/>
            <person name="Melayah D."/>
            <person name="Montanini B."/>
            <person name="Muratet M."/>
            <person name="Nehls U."/>
            <person name="Niculita-Hirzel H."/>
            <person name="Oudot-Le Secq M.P."/>
            <person name="Peter M."/>
            <person name="Quesneville H."/>
            <person name="Rajashekar B."/>
            <person name="Reich M."/>
            <person name="Rouhier N."/>
            <person name="Schmutz J."/>
            <person name="Yin T."/>
            <person name="Chalot M."/>
            <person name="Henrissat B."/>
            <person name="Kuees U."/>
            <person name="Lucas S."/>
            <person name="Van de Peer Y."/>
            <person name="Podila G.K."/>
            <person name="Polle A."/>
            <person name="Pukkila P.J."/>
            <person name="Richardson P.M."/>
            <person name="Rouze P."/>
            <person name="Sanders I.R."/>
            <person name="Stajich J.E."/>
            <person name="Tunlid A."/>
            <person name="Tuskan G."/>
            <person name="Grigoriev I.V."/>
        </authorList>
    </citation>
    <scope>NUCLEOTIDE SEQUENCE [LARGE SCALE GENOMIC DNA]</scope>
    <source>
        <strain evidence="2">S238N-H82 / ATCC MYA-4686</strain>
    </source>
</reference>
<protein>
    <submittedName>
        <fullName evidence="1">Predicted protein</fullName>
    </submittedName>
</protein>
<accession>B0E394</accession>
<dbReference type="GeneID" id="6086314"/>
<organism evidence="2">
    <name type="scientific">Laccaria bicolor (strain S238N-H82 / ATCC MYA-4686)</name>
    <name type="common">Bicoloured deceiver</name>
    <name type="synonym">Laccaria laccata var. bicolor</name>
    <dbReference type="NCBI Taxonomy" id="486041"/>
    <lineage>
        <taxon>Eukaryota</taxon>
        <taxon>Fungi</taxon>
        <taxon>Dikarya</taxon>
        <taxon>Basidiomycota</taxon>
        <taxon>Agaricomycotina</taxon>
        <taxon>Agaricomycetes</taxon>
        <taxon>Agaricomycetidae</taxon>
        <taxon>Agaricales</taxon>
        <taxon>Agaricineae</taxon>
        <taxon>Hydnangiaceae</taxon>
        <taxon>Laccaria</taxon>
    </lineage>
</organism>
<dbReference type="InParanoid" id="B0E394"/>
<dbReference type="Proteomes" id="UP000001194">
    <property type="component" value="Unassembled WGS sequence"/>
</dbReference>
<evidence type="ECO:0000313" key="2">
    <source>
        <dbReference type="Proteomes" id="UP000001194"/>
    </source>
</evidence>
<dbReference type="HOGENOM" id="CLU_2306633_0_0_1"/>